<comment type="caution">
    <text evidence="2">The sequence shown here is derived from an EMBL/GenBank/DDBJ whole genome shotgun (WGS) entry which is preliminary data.</text>
</comment>
<proteinExistence type="predicted"/>
<feature type="non-terminal residue" evidence="2">
    <location>
        <position position="267"/>
    </location>
</feature>
<dbReference type="InterPro" id="IPR041468">
    <property type="entry name" value="HTH_ParB/Spo0J"/>
</dbReference>
<evidence type="ECO:0000259" key="1">
    <source>
        <dbReference type="Pfam" id="PF17762"/>
    </source>
</evidence>
<organism evidence="2">
    <name type="scientific">marine sediment metagenome</name>
    <dbReference type="NCBI Taxonomy" id="412755"/>
    <lineage>
        <taxon>unclassified sequences</taxon>
        <taxon>metagenomes</taxon>
        <taxon>ecological metagenomes</taxon>
    </lineage>
</organism>
<sequence length="267" mass="30923">LQNSPFDLRQNLHPVNEALTLKQLKEASGLSDEKLAKKIHRNQSYVTDRIGILGLPKDVVAKIGTNRKALFRFAHAVELSRHARTNRFNRDNEVRRLYKKTTDYKLTSTQLEDIVRFIKDGRYDRLPGNLRTLILSHECMTPKVADLFLCPEELFKGDDSEDKLLGERIKKLTPKEREDIVLTAVEERWPERHIKRHLKKFLNPSSQPGSGKEENPVKALDSQFSSFIHKLRDSEYDLDNFTPDALAKLCDRCQRLIDYLKSLQSDA</sequence>
<reference evidence="2" key="1">
    <citation type="journal article" date="2014" name="Front. Microbiol.">
        <title>High frequency of phylogenetically diverse reductive dehalogenase-homologous genes in deep subseafloor sedimentary metagenomes.</title>
        <authorList>
            <person name="Kawai M."/>
            <person name="Futagami T."/>
            <person name="Toyoda A."/>
            <person name="Takaki Y."/>
            <person name="Nishi S."/>
            <person name="Hori S."/>
            <person name="Arai W."/>
            <person name="Tsubouchi T."/>
            <person name="Morono Y."/>
            <person name="Uchiyama I."/>
            <person name="Ito T."/>
            <person name="Fujiyama A."/>
            <person name="Inagaki F."/>
            <person name="Takami H."/>
        </authorList>
    </citation>
    <scope>NUCLEOTIDE SEQUENCE</scope>
    <source>
        <strain evidence="2">Expedition CK06-06</strain>
    </source>
</reference>
<feature type="non-terminal residue" evidence="2">
    <location>
        <position position="1"/>
    </location>
</feature>
<dbReference type="InterPro" id="IPR050336">
    <property type="entry name" value="Chromosome_partition/occlusion"/>
</dbReference>
<gene>
    <name evidence="2" type="ORF">S06H3_39816</name>
</gene>
<dbReference type="PANTHER" id="PTHR33375">
    <property type="entry name" value="CHROMOSOME-PARTITIONING PROTEIN PARB-RELATED"/>
    <property type="match status" value="1"/>
</dbReference>
<dbReference type="Pfam" id="PF17762">
    <property type="entry name" value="HTH_ParB"/>
    <property type="match status" value="1"/>
</dbReference>
<protein>
    <recommendedName>
        <fullName evidence="1">ParB/Spo0J HTH domain-containing protein</fullName>
    </recommendedName>
</protein>
<dbReference type="PANTHER" id="PTHR33375:SF1">
    <property type="entry name" value="CHROMOSOME-PARTITIONING PROTEIN PARB-RELATED"/>
    <property type="match status" value="1"/>
</dbReference>
<dbReference type="SUPFAM" id="SSF109709">
    <property type="entry name" value="KorB DNA-binding domain-like"/>
    <property type="match status" value="1"/>
</dbReference>
<dbReference type="AlphaFoldDB" id="X1NRH2"/>
<dbReference type="EMBL" id="BARV01024382">
    <property type="protein sequence ID" value="GAI46193.1"/>
    <property type="molecule type" value="Genomic_DNA"/>
</dbReference>
<accession>X1NRH2</accession>
<evidence type="ECO:0000313" key="2">
    <source>
        <dbReference type="EMBL" id="GAI46193.1"/>
    </source>
</evidence>
<dbReference type="Gene3D" id="1.10.10.2830">
    <property type="match status" value="1"/>
</dbReference>
<dbReference type="GO" id="GO:0007059">
    <property type="term" value="P:chromosome segregation"/>
    <property type="evidence" value="ECO:0007669"/>
    <property type="project" value="TreeGrafter"/>
</dbReference>
<name>X1NRH2_9ZZZZ</name>
<dbReference type="GO" id="GO:0005694">
    <property type="term" value="C:chromosome"/>
    <property type="evidence" value="ECO:0007669"/>
    <property type="project" value="TreeGrafter"/>
</dbReference>
<feature type="domain" description="ParB/Spo0J HTH" evidence="1">
    <location>
        <begin position="10"/>
        <end position="117"/>
    </location>
</feature>